<evidence type="ECO:0000256" key="5">
    <source>
        <dbReference type="ARBA" id="ARBA00022692"/>
    </source>
</evidence>
<evidence type="ECO:0000313" key="18">
    <source>
        <dbReference type="Proteomes" id="UP000515161"/>
    </source>
</evidence>
<dbReference type="PROSITE" id="PS50268">
    <property type="entry name" value="CADHERIN_2"/>
    <property type="match status" value="4"/>
</dbReference>
<keyword evidence="9 14" id="KW-0106">Calcium</keyword>
<feature type="domain" description="Cadherin" evidence="17">
    <location>
        <begin position="131"/>
        <end position="241"/>
    </location>
</feature>
<dbReference type="CDD" id="cd11304">
    <property type="entry name" value="Cadherin_repeat"/>
    <property type="match status" value="4"/>
</dbReference>
<dbReference type="GO" id="GO:0016477">
    <property type="term" value="P:cell migration"/>
    <property type="evidence" value="ECO:0007669"/>
    <property type="project" value="TreeGrafter"/>
</dbReference>
<dbReference type="OrthoDB" id="9045962at2759"/>
<keyword evidence="13" id="KW-0325">Glycoprotein</keyword>
<dbReference type="GO" id="GO:0008013">
    <property type="term" value="F:beta-catenin binding"/>
    <property type="evidence" value="ECO:0007669"/>
    <property type="project" value="TreeGrafter"/>
</dbReference>
<keyword evidence="18" id="KW-1185">Reference proteome</keyword>
<feature type="domain" description="Cadherin" evidence="17">
    <location>
        <begin position="52"/>
        <end position="130"/>
    </location>
</feature>
<dbReference type="GO" id="GO:0060027">
    <property type="term" value="P:convergent extension involved in gastrulation"/>
    <property type="evidence" value="ECO:0007669"/>
    <property type="project" value="UniProtKB-ARBA"/>
</dbReference>
<dbReference type="GO" id="GO:0034332">
    <property type="term" value="P:adherens junction organization"/>
    <property type="evidence" value="ECO:0007669"/>
    <property type="project" value="TreeGrafter"/>
</dbReference>
<dbReference type="InterPro" id="IPR015919">
    <property type="entry name" value="Cadherin-like_sf"/>
</dbReference>
<evidence type="ECO:0000313" key="19">
    <source>
        <dbReference type="RefSeq" id="XP_034068105.1"/>
    </source>
</evidence>
<dbReference type="Gene3D" id="2.60.40.60">
    <property type="entry name" value="Cadherins"/>
    <property type="match status" value="5"/>
</dbReference>
<evidence type="ECO:0000256" key="14">
    <source>
        <dbReference type="PROSITE-ProRule" id="PRU00043"/>
    </source>
</evidence>
<feature type="signal peptide" evidence="16">
    <location>
        <begin position="1"/>
        <end position="16"/>
    </location>
</feature>
<protein>
    <submittedName>
        <fullName evidence="19">Cadherin-like protein 26</fullName>
    </submittedName>
</protein>
<evidence type="ECO:0000259" key="17">
    <source>
        <dbReference type="PROSITE" id="PS50268"/>
    </source>
</evidence>
<dbReference type="FunFam" id="2.60.40.60:FF:000011">
    <property type="entry name" value="Cadherin 1"/>
    <property type="match status" value="1"/>
</dbReference>
<dbReference type="PANTHER" id="PTHR24027">
    <property type="entry name" value="CADHERIN-23"/>
    <property type="match status" value="1"/>
</dbReference>
<evidence type="ECO:0000256" key="15">
    <source>
        <dbReference type="SAM" id="Phobius"/>
    </source>
</evidence>
<evidence type="ECO:0000256" key="9">
    <source>
        <dbReference type="ARBA" id="ARBA00022837"/>
    </source>
</evidence>
<dbReference type="PROSITE" id="PS00232">
    <property type="entry name" value="CADHERIN_1"/>
    <property type="match status" value="2"/>
</dbReference>
<dbReference type="InterPro" id="IPR027397">
    <property type="entry name" value="Catenin-bd_sf"/>
</dbReference>
<dbReference type="RefSeq" id="XP_034068105.1">
    <property type="nucleotide sequence ID" value="XM_034212214.1"/>
</dbReference>
<dbReference type="Proteomes" id="UP000515161">
    <property type="component" value="Unplaced"/>
</dbReference>
<dbReference type="Gene3D" id="4.10.900.10">
    <property type="entry name" value="TCF3-CBD (Catenin binding domain)"/>
    <property type="match status" value="1"/>
</dbReference>
<proteinExistence type="predicted"/>
<keyword evidence="10" id="KW-0130">Cell adhesion</keyword>
<dbReference type="KEGG" id="gacu:117543719"/>
<evidence type="ECO:0000256" key="13">
    <source>
        <dbReference type="ARBA" id="ARBA00023180"/>
    </source>
</evidence>
<keyword evidence="8" id="KW-0677">Repeat</keyword>
<evidence type="ECO:0000256" key="16">
    <source>
        <dbReference type="SAM" id="SignalP"/>
    </source>
</evidence>
<dbReference type="GO" id="GO:0007043">
    <property type="term" value="P:cell-cell junction assembly"/>
    <property type="evidence" value="ECO:0007669"/>
    <property type="project" value="TreeGrafter"/>
</dbReference>
<evidence type="ECO:0000256" key="7">
    <source>
        <dbReference type="ARBA" id="ARBA00022729"/>
    </source>
</evidence>
<evidence type="ECO:0000256" key="6">
    <source>
        <dbReference type="ARBA" id="ARBA00022723"/>
    </source>
</evidence>
<gene>
    <name evidence="19" type="primary">cdh27</name>
</gene>
<dbReference type="PANTHER" id="PTHR24027:SF433">
    <property type="entry name" value="CADHERIN 27-RELATED"/>
    <property type="match status" value="1"/>
</dbReference>
<accession>A0A6P8U9T1</accession>
<keyword evidence="5 15" id="KW-0812">Transmembrane</keyword>
<dbReference type="InParanoid" id="A0A6P8U9T1"/>
<keyword evidence="4" id="KW-0963">Cytoplasm</keyword>
<feature type="chain" id="PRO_5028381176" evidence="16">
    <location>
        <begin position="17"/>
        <end position="818"/>
    </location>
</feature>
<evidence type="ECO:0000256" key="1">
    <source>
        <dbReference type="ARBA" id="ARBA00004251"/>
    </source>
</evidence>
<evidence type="ECO:0000256" key="10">
    <source>
        <dbReference type="ARBA" id="ARBA00022889"/>
    </source>
</evidence>
<dbReference type="Pfam" id="PF00028">
    <property type="entry name" value="Cadherin"/>
    <property type="match status" value="3"/>
</dbReference>
<dbReference type="SUPFAM" id="SSF49313">
    <property type="entry name" value="Cadherin-like"/>
    <property type="match status" value="5"/>
</dbReference>
<dbReference type="GO" id="GO:0045296">
    <property type="term" value="F:cadherin binding"/>
    <property type="evidence" value="ECO:0007669"/>
    <property type="project" value="TreeGrafter"/>
</dbReference>
<feature type="domain" description="Cadherin" evidence="17">
    <location>
        <begin position="373"/>
        <end position="479"/>
    </location>
</feature>
<keyword evidence="7 16" id="KW-0732">Signal</keyword>
<dbReference type="GO" id="GO:0007156">
    <property type="term" value="P:homophilic cell adhesion via plasma membrane adhesion molecules"/>
    <property type="evidence" value="ECO:0007669"/>
    <property type="project" value="InterPro"/>
</dbReference>
<evidence type="ECO:0000256" key="2">
    <source>
        <dbReference type="ARBA" id="ARBA00004496"/>
    </source>
</evidence>
<dbReference type="GO" id="GO:0044331">
    <property type="term" value="P:cell-cell adhesion mediated by cadherin"/>
    <property type="evidence" value="ECO:0007669"/>
    <property type="project" value="TreeGrafter"/>
</dbReference>
<dbReference type="InterPro" id="IPR039808">
    <property type="entry name" value="Cadherin"/>
</dbReference>
<evidence type="ECO:0000256" key="11">
    <source>
        <dbReference type="ARBA" id="ARBA00022989"/>
    </source>
</evidence>
<dbReference type="CTD" id="101882839"/>
<dbReference type="GO" id="GO:0005912">
    <property type="term" value="C:adherens junction"/>
    <property type="evidence" value="ECO:0007669"/>
    <property type="project" value="TreeGrafter"/>
</dbReference>
<dbReference type="AlphaFoldDB" id="A0A6P8U9T1"/>
<feature type="domain" description="Cadherin" evidence="17">
    <location>
        <begin position="256"/>
        <end position="372"/>
    </location>
</feature>
<dbReference type="SMART" id="SM00112">
    <property type="entry name" value="CA"/>
    <property type="match status" value="4"/>
</dbReference>
<dbReference type="GO" id="GO:0005737">
    <property type="term" value="C:cytoplasm"/>
    <property type="evidence" value="ECO:0007669"/>
    <property type="project" value="UniProtKB-SubCell"/>
</dbReference>
<keyword evidence="11 15" id="KW-1133">Transmembrane helix</keyword>
<reference evidence="19" key="1">
    <citation type="submission" date="2025-08" db="UniProtKB">
        <authorList>
            <consortium name="RefSeq"/>
        </authorList>
    </citation>
    <scope>IDENTIFICATION</scope>
</reference>
<dbReference type="FunFam" id="2.60.40.60:FF:000158">
    <property type="entry name" value="Dachsous cadherin-related 1"/>
    <property type="match status" value="1"/>
</dbReference>
<dbReference type="GO" id="GO:0000902">
    <property type="term" value="P:cell morphogenesis"/>
    <property type="evidence" value="ECO:0007669"/>
    <property type="project" value="TreeGrafter"/>
</dbReference>
<comment type="subcellular location">
    <subcellularLocation>
        <location evidence="1">Cell membrane</location>
        <topology evidence="1">Single-pass type I membrane protein</topology>
    </subcellularLocation>
    <subcellularLocation>
        <location evidence="2">Cytoplasm</location>
    </subcellularLocation>
</comment>
<evidence type="ECO:0000256" key="12">
    <source>
        <dbReference type="ARBA" id="ARBA00023136"/>
    </source>
</evidence>
<name>A0A6P8U9T1_GYMAC</name>
<evidence type="ECO:0000256" key="4">
    <source>
        <dbReference type="ARBA" id="ARBA00022490"/>
    </source>
</evidence>
<keyword evidence="3" id="KW-1003">Cell membrane</keyword>
<evidence type="ECO:0000256" key="8">
    <source>
        <dbReference type="ARBA" id="ARBA00022737"/>
    </source>
</evidence>
<dbReference type="InterPro" id="IPR002126">
    <property type="entry name" value="Cadherin-like_dom"/>
</dbReference>
<keyword evidence="12 15" id="KW-0472">Membrane</keyword>
<keyword evidence="6" id="KW-0479">Metal-binding</keyword>
<evidence type="ECO:0000256" key="3">
    <source>
        <dbReference type="ARBA" id="ARBA00022475"/>
    </source>
</evidence>
<dbReference type="FunFam" id="2.60.40.60:FF:000095">
    <property type="entry name" value="Cadherin 13"/>
    <property type="match status" value="1"/>
</dbReference>
<dbReference type="GO" id="GO:0005509">
    <property type="term" value="F:calcium ion binding"/>
    <property type="evidence" value="ECO:0007669"/>
    <property type="project" value="UniProtKB-UniRule"/>
</dbReference>
<dbReference type="PRINTS" id="PR01820">
    <property type="entry name" value="DESMOCOLLIN"/>
</dbReference>
<feature type="transmembrane region" description="Helical" evidence="15">
    <location>
        <begin position="585"/>
        <end position="609"/>
    </location>
</feature>
<organism evidence="18 19">
    <name type="scientific">Gymnodraco acuticeps</name>
    <name type="common">Antarctic dragonfish</name>
    <dbReference type="NCBI Taxonomy" id="8218"/>
    <lineage>
        <taxon>Eukaryota</taxon>
        <taxon>Metazoa</taxon>
        <taxon>Chordata</taxon>
        <taxon>Craniata</taxon>
        <taxon>Vertebrata</taxon>
        <taxon>Euteleostomi</taxon>
        <taxon>Actinopterygii</taxon>
        <taxon>Neopterygii</taxon>
        <taxon>Teleostei</taxon>
        <taxon>Neoteleostei</taxon>
        <taxon>Acanthomorphata</taxon>
        <taxon>Eupercaria</taxon>
        <taxon>Perciformes</taxon>
        <taxon>Notothenioidei</taxon>
        <taxon>Bathydraconidae</taxon>
        <taxon>Gymnodraco</taxon>
    </lineage>
</organism>
<dbReference type="FunFam" id="2.60.40.60:FF:000019">
    <property type="entry name" value="Cadherin 2"/>
    <property type="match status" value="1"/>
</dbReference>
<dbReference type="PRINTS" id="PR00205">
    <property type="entry name" value="CADHERIN"/>
</dbReference>
<dbReference type="InterPro" id="IPR020894">
    <property type="entry name" value="Cadherin_CS"/>
</dbReference>
<dbReference type="GO" id="GO:0016339">
    <property type="term" value="P:calcium-dependent cell-cell adhesion via plasma membrane cell adhesion molecules"/>
    <property type="evidence" value="ECO:0007669"/>
    <property type="project" value="TreeGrafter"/>
</dbReference>
<sequence>MLCFFFLVYYLSSAACSELLSRHRRSWIINSFTIEEGHPGPFPYVLGKITIDRDYQVRFDLYGEGMDEKPKGVLTIDKESGTLYVNRAVDYEEKTVLKLRFEAMKTDSSIDTKLGVEIGISDINDNPPRFQRDLFEISVDEDATQGCHVQTMVAYDKDERGTPNSTFHYEIKSVSPNHPDTEFTIDSQSGTMSFKGCLDHEVAEMFTVVVEAKDHGDVVSLSSSSTVIIHVQDGNNHLPAISGQTGSGKVKEHEIGTSPLRLHTTDKDTPNSAAWRAKYTIQGDEGAHFKIETDPDTNDGILTVVKPLDFEEEALRELTISVENEAPYFSCKVKERPPSGLWKVETSKGDVPPPDTVKVSIEVEDVNDPPVFSVSVKEVALEENAPIGTWVEKVTAVDPDSRDFVYKVGSDPAGWVTVDPQTGDITTVGTPDRESPHVSDGFYTILLHALDDGVPPMTGTATLNIHVTDQNDNVPQPTVDFVDVCVSDGPSSTNISAFDLDDHPYAGPFTFELLGDVKGKWKLNPSHGYTAGLVKEPGVYSGPHTVDVKISDMQGQFAVYNLSVTVCDCSVTPNCRDPRSTATTAAPGALAIVFASLLLIMCLLLMAVFMTCRKEFVPLEPSDSSGATLLPSNIENPGTDCKVVVPDDIVARFTEETHSDPSNWGGQHHGIKHSNFSKEMEQNFIYEHLEDMSHPYNENWSQTSWSSLMANITPIRQPLKKIDIYVNLFVQREETSTMNFHAALQALLHQRLSSLQGKEADLLDYEPHVYAEEGDFDVLSELENIILPDKDSYQKALNNLGPKFKQLASICKPPHIQN</sequence>
<dbReference type="GO" id="GO:0016342">
    <property type="term" value="C:catenin complex"/>
    <property type="evidence" value="ECO:0007669"/>
    <property type="project" value="TreeGrafter"/>
</dbReference>
<dbReference type="GeneID" id="117543719"/>